<organism evidence="3 4">
    <name type="scientific">Paramormyrops kingsleyae</name>
    <dbReference type="NCBI Taxonomy" id="1676925"/>
    <lineage>
        <taxon>Eukaryota</taxon>
        <taxon>Metazoa</taxon>
        <taxon>Chordata</taxon>
        <taxon>Craniata</taxon>
        <taxon>Vertebrata</taxon>
        <taxon>Euteleostomi</taxon>
        <taxon>Actinopterygii</taxon>
        <taxon>Neopterygii</taxon>
        <taxon>Teleostei</taxon>
        <taxon>Osteoglossocephala</taxon>
        <taxon>Osteoglossomorpha</taxon>
        <taxon>Osteoglossiformes</taxon>
        <taxon>Mormyridae</taxon>
        <taxon>Paramormyrops</taxon>
    </lineage>
</organism>
<dbReference type="Pfam" id="PF23085">
    <property type="entry name" value="RRM_PARP14_3"/>
    <property type="match status" value="2"/>
</dbReference>
<dbReference type="SUPFAM" id="SSF54928">
    <property type="entry name" value="RNA-binding domain, RBD"/>
    <property type="match status" value="2"/>
</dbReference>
<dbReference type="Gene3D" id="3.30.70.330">
    <property type="match status" value="3"/>
</dbReference>
<dbReference type="AlphaFoldDB" id="A0A3B3RCB6"/>
<evidence type="ECO:0000313" key="3">
    <source>
        <dbReference type="Ensembl" id="ENSPKIP00000015984.1"/>
    </source>
</evidence>
<dbReference type="SMART" id="SM00360">
    <property type="entry name" value="RRM"/>
    <property type="match status" value="2"/>
</dbReference>
<dbReference type="CDD" id="cd12547">
    <property type="entry name" value="RRM1_2_PAR10"/>
    <property type="match status" value="1"/>
</dbReference>
<sequence length="737" mass="82428">MSDITLENRTLEVSGIPENFTDEFLTLYFENKRRSGGGPLVSVQKNGSCAVLVFEESEAAERVLAKGSHTVQNTTLLVGKKAPHDPKRLLLRGINPTTNLEMVQLYVENVTNVDSDEYSVIRSVKGDLALFTFQNPQDFQNVSLKIKMKTLDGATIHPEQVHQTDSILVQNLAPSVSDDLLKLYFESRRGGETEVKEVVMIQDGMAKLSFEDLKGVERVLGKSHKLEEQDLKIQPYFDFLQTEEIPLTQSVTQTQNTVLDLAQNISLGPPENDIEKQTQTTPVTDTHTYLPIPEQGLVEEIKDTVADTFFSGITLSDPLKLSLFKTSDYLKDLQNSHHGYVISIVGNVVEIAGPNKLGTEQLKGKILEFFTGFAQACVTLEKTKAMFLSREEVKDTILKNLRQQDLACIYSVTDCTVMVLALSLSMVEEACDIIKSSVFEFSIAVSSDIECMLYSKEWPTFINSLELCSVTIPKKGDKIEVLTVKGMEDEKRSKIFEFLSTPIQTEVVIPMEPGRLRYIQTYYDQILADMDQLSILPLESKDVSGFRIHGNFTACQAAEDFLRSIMTSIQTKTITLNQPGVARFLVHGEGVEILKEMEQKFEVHVSLDKVHWEPLENEDILESAWKMMSQQNFRRNSINQADAPVNGINAAEGGIIEEAKKLVSIIHMDSGSTDQDSAEECNAITNTEDQAEDDRKTTVFCQICLKHPELTRTPLNSLTLSSIFMKPSGNTTTRSES</sequence>
<evidence type="ECO:0000256" key="1">
    <source>
        <dbReference type="PROSITE-ProRule" id="PRU00176"/>
    </source>
</evidence>
<evidence type="ECO:0000313" key="4">
    <source>
        <dbReference type="Proteomes" id="UP000261540"/>
    </source>
</evidence>
<dbReference type="InterPro" id="IPR035979">
    <property type="entry name" value="RBD_domain_sf"/>
</dbReference>
<dbReference type="PANTHER" id="PTHR15225:SF8">
    <property type="entry name" value="RNA-BINDING PROTEIN 43"/>
    <property type="match status" value="1"/>
</dbReference>
<dbReference type="InterPro" id="IPR012677">
    <property type="entry name" value="Nucleotide-bd_a/b_plait_sf"/>
</dbReference>
<proteinExistence type="predicted"/>
<protein>
    <recommendedName>
        <fullName evidence="2">RRM domain-containing protein</fullName>
    </recommendedName>
</protein>
<dbReference type="InterPro" id="IPR000504">
    <property type="entry name" value="RRM_dom"/>
</dbReference>
<dbReference type="PROSITE" id="PS50102">
    <property type="entry name" value="RRM"/>
    <property type="match status" value="1"/>
</dbReference>
<feature type="domain" description="RRM" evidence="2">
    <location>
        <begin position="165"/>
        <end position="238"/>
    </location>
</feature>
<accession>A0A3B3RCB6</accession>
<keyword evidence="4" id="KW-1185">Reference proteome</keyword>
<dbReference type="GeneTree" id="ENSGT00940000162035"/>
<evidence type="ECO:0000259" key="2">
    <source>
        <dbReference type="PROSITE" id="PS50102"/>
    </source>
</evidence>
<dbReference type="InterPro" id="IPR034464">
    <property type="entry name" value="PAR10_RRM1_2"/>
</dbReference>
<dbReference type="Ensembl" id="ENSPKIT00000040464.1">
    <property type="protein sequence ID" value="ENSPKIP00000015984.1"/>
    <property type="gene ID" value="ENSPKIG00000002499.1"/>
</dbReference>
<dbReference type="Proteomes" id="UP000261540">
    <property type="component" value="Unplaced"/>
</dbReference>
<reference evidence="3" key="1">
    <citation type="submission" date="2025-08" db="UniProtKB">
        <authorList>
            <consortium name="Ensembl"/>
        </authorList>
    </citation>
    <scope>IDENTIFICATION</scope>
</reference>
<dbReference type="GO" id="GO:0003723">
    <property type="term" value="F:RNA binding"/>
    <property type="evidence" value="ECO:0007669"/>
    <property type="project" value="UniProtKB-UniRule"/>
</dbReference>
<name>A0A3B3RCB6_9TELE</name>
<keyword evidence="1" id="KW-0694">RNA-binding</keyword>
<reference evidence="3" key="2">
    <citation type="submission" date="2025-09" db="UniProtKB">
        <authorList>
            <consortium name="Ensembl"/>
        </authorList>
    </citation>
    <scope>IDENTIFICATION</scope>
</reference>
<dbReference type="PANTHER" id="PTHR15225">
    <property type="entry name" value="INTERFERON-INDUCED PROTEIN 35/NMI N-MYC/STAT INTERACTING PROTEIN"/>
    <property type="match status" value="1"/>
</dbReference>